<evidence type="ECO:0000313" key="3">
    <source>
        <dbReference type="Proteomes" id="UP000000763"/>
    </source>
</evidence>
<reference evidence="3" key="2">
    <citation type="journal article" date="2005" name="Nature">
        <title>The map-based sequence of the rice genome.</title>
        <authorList>
            <consortium name="International rice genome sequencing project (IRGSP)"/>
            <person name="Matsumoto T."/>
            <person name="Wu J."/>
            <person name="Kanamori H."/>
            <person name="Katayose Y."/>
            <person name="Fujisawa M."/>
            <person name="Namiki N."/>
            <person name="Mizuno H."/>
            <person name="Yamamoto K."/>
            <person name="Antonio B.A."/>
            <person name="Baba T."/>
            <person name="Sakata K."/>
            <person name="Nagamura Y."/>
            <person name="Aoki H."/>
            <person name="Arikawa K."/>
            <person name="Arita K."/>
            <person name="Bito T."/>
            <person name="Chiden Y."/>
            <person name="Fujitsuka N."/>
            <person name="Fukunaka R."/>
            <person name="Hamada M."/>
            <person name="Harada C."/>
            <person name="Hayashi A."/>
            <person name="Hijishita S."/>
            <person name="Honda M."/>
            <person name="Hosokawa S."/>
            <person name="Ichikawa Y."/>
            <person name="Idonuma A."/>
            <person name="Iijima M."/>
            <person name="Ikeda M."/>
            <person name="Ikeno M."/>
            <person name="Ito K."/>
            <person name="Ito S."/>
            <person name="Ito T."/>
            <person name="Ito Y."/>
            <person name="Ito Y."/>
            <person name="Iwabuchi A."/>
            <person name="Kamiya K."/>
            <person name="Karasawa W."/>
            <person name="Kurita K."/>
            <person name="Katagiri S."/>
            <person name="Kikuta A."/>
            <person name="Kobayashi H."/>
            <person name="Kobayashi N."/>
            <person name="Machita K."/>
            <person name="Maehara T."/>
            <person name="Masukawa M."/>
            <person name="Mizubayashi T."/>
            <person name="Mukai Y."/>
            <person name="Nagasaki H."/>
            <person name="Nagata Y."/>
            <person name="Naito S."/>
            <person name="Nakashima M."/>
            <person name="Nakama Y."/>
            <person name="Nakamichi Y."/>
            <person name="Nakamura M."/>
            <person name="Meguro A."/>
            <person name="Negishi M."/>
            <person name="Ohta I."/>
            <person name="Ohta T."/>
            <person name="Okamoto M."/>
            <person name="Ono N."/>
            <person name="Saji S."/>
            <person name="Sakaguchi M."/>
            <person name="Sakai K."/>
            <person name="Shibata M."/>
            <person name="Shimokawa T."/>
            <person name="Song J."/>
            <person name="Takazaki Y."/>
            <person name="Terasawa K."/>
            <person name="Tsugane M."/>
            <person name="Tsuji K."/>
            <person name="Ueda S."/>
            <person name="Waki K."/>
            <person name="Yamagata H."/>
            <person name="Yamamoto M."/>
            <person name="Yamamoto S."/>
            <person name="Yamane H."/>
            <person name="Yoshiki S."/>
            <person name="Yoshihara R."/>
            <person name="Yukawa K."/>
            <person name="Zhong H."/>
            <person name="Yano M."/>
            <person name="Yuan Q."/>
            <person name="Ouyang S."/>
            <person name="Liu J."/>
            <person name="Jones K.M."/>
            <person name="Gansberger K."/>
            <person name="Moffat K."/>
            <person name="Hill J."/>
            <person name="Bera J."/>
            <person name="Fadrosh D."/>
            <person name="Jin S."/>
            <person name="Johri S."/>
            <person name="Kim M."/>
            <person name="Overton L."/>
            <person name="Reardon M."/>
            <person name="Tsitrin T."/>
            <person name="Vuong H."/>
            <person name="Weaver B."/>
            <person name="Ciecko A."/>
            <person name="Tallon L."/>
            <person name="Jackson J."/>
            <person name="Pai G."/>
            <person name="Aken S.V."/>
            <person name="Utterback T."/>
            <person name="Reidmuller S."/>
            <person name="Feldblyum T."/>
            <person name="Hsiao J."/>
            <person name="Zismann V."/>
            <person name="Iobst S."/>
            <person name="de Vazeille A.R."/>
            <person name="Buell C.R."/>
            <person name="Ying K."/>
            <person name="Li Y."/>
            <person name="Lu T."/>
            <person name="Huang Y."/>
            <person name="Zhao Q."/>
            <person name="Feng Q."/>
            <person name="Zhang L."/>
            <person name="Zhu J."/>
            <person name="Weng Q."/>
            <person name="Mu J."/>
            <person name="Lu Y."/>
            <person name="Fan D."/>
            <person name="Liu Y."/>
            <person name="Guan J."/>
            <person name="Zhang Y."/>
            <person name="Yu S."/>
            <person name="Liu X."/>
            <person name="Zhang Y."/>
            <person name="Hong G."/>
            <person name="Han B."/>
            <person name="Choisne N."/>
            <person name="Demange N."/>
            <person name="Orjeda G."/>
            <person name="Samain S."/>
            <person name="Cattolico L."/>
            <person name="Pelletier E."/>
            <person name="Couloux A."/>
            <person name="Segurens B."/>
            <person name="Wincker P."/>
            <person name="D'Hont A."/>
            <person name="Scarpelli C."/>
            <person name="Weissenbach J."/>
            <person name="Salanoubat M."/>
            <person name="Quetier F."/>
            <person name="Yu Y."/>
            <person name="Kim H.R."/>
            <person name="Rambo T."/>
            <person name="Currie J."/>
            <person name="Collura K."/>
            <person name="Luo M."/>
            <person name="Yang T."/>
            <person name="Ammiraju J.S.S."/>
            <person name="Engler F."/>
            <person name="Soderlund C."/>
            <person name="Wing R.A."/>
            <person name="Palmer L.E."/>
            <person name="de la Bastide M."/>
            <person name="Spiegel L."/>
            <person name="Nascimento L."/>
            <person name="Zutavern T."/>
            <person name="O'Shaughnessy A."/>
            <person name="Dike S."/>
            <person name="Dedhia N."/>
            <person name="Preston R."/>
            <person name="Balija V."/>
            <person name="McCombie W.R."/>
            <person name="Chow T."/>
            <person name="Chen H."/>
            <person name="Chung M."/>
            <person name="Chen C."/>
            <person name="Shaw J."/>
            <person name="Wu H."/>
            <person name="Hsiao K."/>
            <person name="Chao Y."/>
            <person name="Chu M."/>
            <person name="Cheng C."/>
            <person name="Hour A."/>
            <person name="Lee P."/>
            <person name="Lin S."/>
            <person name="Lin Y."/>
            <person name="Liou J."/>
            <person name="Liu S."/>
            <person name="Hsing Y."/>
            <person name="Raghuvanshi S."/>
            <person name="Mohanty A."/>
            <person name="Bharti A.K."/>
            <person name="Gaur A."/>
            <person name="Gupta V."/>
            <person name="Kumar D."/>
            <person name="Ravi V."/>
            <person name="Vij S."/>
            <person name="Kapur A."/>
            <person name="Khurana P."/>
            <person name="Khurana P."/>
            <person name="Khurana J.P."/>
            <person name="Tyagi A.K."/>
            <person name="Gaikwad K."/>
            <person name="Singh A."/>
            <person name="Dalal V."/>
            <person name="Srivastava S."/>
            <person name="Dixit A."/>
            <person name="Pal A.K."/>
            <person name="Ghazi I.A."/>
            <person name="Yadav M."/>
            <person name="Pandit A."/>
            <person name="Bhargava A."/>
            <person name="Sureshbabu K."/>
            <person name="Batra K."/>
            <person name="Sharma T.R."/>
            <person name="Mohapatra T."/>
            <person name="Singh N.K."/>
            <person name="Messing J."/>
            <person name="Nelson A.B."/>
            <person name="Fuks G."/>
            <person name="Kavchok S."/>
            <person name="Keizer G."/>
            <person name="Linton E."/>
            <person name="Llaca V."/>
            <person name="Song R."/>
            <person name="Tanyolac B."/>
            <person name="Young S."/>
            <person name="Ho-Il K."/>
            <person name="Hahn J.H."/>
            <person name="Sangsakoo G."/>
            <person name="Vanavichit A."/>
            <person name="de Mattos Luiz.A.T."/>
            <person name="Zimmer P.D."/>
            <person name="Malone G."/>
            <person name="Dellagostin O."/>
            <person name="de Oliveira A.C."/>
            <person name="Bevan M."/>
            <person name="Bancroft I."/>
            <person name="Minx P."/>
            <person name="Cordum H."/>
            <person name="Wilson R."/>
            <person name="Cheng Z."/>
            <person name="Jin W."/>
            <person name="Jiang J."/>
            <person name="Leong S.A."/>
            <person name="Iwama H."/>
            <person name="Gojobori T."/>
            <person name="Itoh T."/>
            <person name="Niimura Y."/>
            <person name="Fujii Y."/>
            <person name="Habara T."/>
            <person name="Sakai H."/>
            <person name="Sato Y."/>
            <person name="Wilson G."/>
            <person name="Kumar K."/>
            <person name="McCouch S."/>
            <person name="Juretic N."/>
            <person name="Hoen D."/>
            <person name="Wright S."/>
            <person name="Bruskiewich R."/>
            <person name="Bureau T."/>
            <person name="Miyao A."/>
            <person name="Hirochika H."/>
            <person name="Nishikawa T."/>
            <person name="Kadowaki K."/>
            <person name="Sugiura M."/>
            <person name="Burr B."/>
            <person name="Sasaki T."/>
        </authorList>
    </citation>
    <scope>NUCLEOTIDE SEQUENCE [LARGE SCALE GENOMIC DNA]</scope>
    <source>
        <strain evidence="3">cv. Nipponbare</strain>
    </source>
</reference>
<proteinExistence type="predicted"/>
<dbReference type="AlphaFoldDB" id="A0A5S6R8T3"/>
<evidence type="ECO:0000313" key="1">
    <source>
        <dbReference type="EMBL" id="AAK52173.1"/>
    </source>
</evidence>
<gene>
    <name evidence="1" type="primary">OSJNBa0077G22.17</name>
    <name evidence="2" type="synonym">OSJNBa0057E11.4</name>
</gene>
<accession>A0A5S6R8T3</accession>
<evidence type="ECO:0000313" key="2">
    <source>
        <dbReference type="EMBL" id="AAN64448.1"/>
    </source>
</evidence>
<reference evidence="3" key="5">
    <citation type="journal article" date="2008" name="Nucleic Acids Res.">
        <title>The rice annotation project database (RAP-DB): 2008 update.</title>
        <authorList>
            <consortium name="The rice annotation project (RAP)"/>
        </authorList>
    </citation>
    <scope>GENOME REANNOTATION</scope>
    <source>
        <strain evidence="3">cv. Nipponbare</strain>
    </source>
</reference>
<dbReference type="EMBL" id="AC084831">
    <property type="protein sequence ID" value="AAK52173.1"/>
    <property type="molecule type" value="Genomic_DNA"/>
</dbReference>
<reference evidence="1" key="1">
    <citation type="submission" date="2001-08" db="EMBL/GenBank/DDBJ databases">
        <authorList>
            <person name="Buell R."/>
        </authorList>
    </citation>
    <scope>NUCLEOTIDE SEQUENCE</scope>
</reference>
<dbReference type="Proteomes" id="UP000000763">
    <property type="component" value="Chromosome 3"/>
</dbReference>
<name>A0A5S6R8T3_ORYSJ</name>
<organism evidence="1 3">
    <name type="scientific">Oryza sativa subsp. japonica</name>
    <name type="common">Rice</name>
    <dbReference type="NCBI Taxonomy" id="39947"/>
    <lineage>
        <taxon>Eukaryota</taxon>
        <taxon>Viridiplantae</taxon>
        <taxon>Streptophyta</taxon>
        <taxon>Embryophyta</taxon>
        <taxon>Tracheophyta</taxon>
        <taxon>Spermatophyta</taxon>
        <taxon>Magnoliopsida</taxon>
        <taxon>Liliopsida</taxon>
        <taxon>Poales</taxon>
        <taxon>Poaceae</taxon>
        <taxon>BOP clade</taxon>
        <taxon>Oryzoideae</taxon>
        <taxon>Oryzeae</taxon>
        <taxon>Oryzinae</taxon>
        <taxon>Oryza</taxon>
        <taxon>Oryza sativa</taxon>
    </lineage>
</organism>
<reference evidence="1" key="4">
    <citation type="submission" date="2006-01" db="EMBL/GenBank/DDBJ databases">
        <title>Oryza sativa chromosome 3 BAC OSJNBa0077G22 genomic sequence.</title>
        <authorList>
            <person name="Buell C.R."/>
            <person name="Yuan Q."/>
            <person name="Ouyang S."/>
            <person name="Moffat K.S."/>
            <person name="Hill J.N."/>
            <person name="Gansberger K."/>
            <person name="Brenner M."/>
            <person name="Burgess S."/>
            <person name="Hance M."/>
            <person name="Shvartsbeyn M."/>
            <person name="Tsitrin T."/>
            <person name="Riggs F."/>
            <person name="Hsiao J."/>
            <person name="Zismann V."/>
            <person name="Blunt S."/>
            <person name="Pai G."/>
            <person name="VanAken S.E."/>
            <person name="Utterback T.R."/>
            <person name="Feldblyum T.V."/>
            <person name="Quackenbush J."/>
            <person name="Salzberg S.L."/>
            <person name="White O."/>
            <person name="Fraser C.M."/>
        </authorList>
    </citation>
    <scope>NUCLEOTIDE SEQUENCE</scope>
</reference>
<sequence>MVVQNGWAYATGNSGRDSFLGTSTQRSSPVIDALMTEGISQQQARTFPGTLPESSFIATNRSE</sequence>
<dbReference type="EMBL" id="AC091234">
    <property type="protein sequence ID" value="AAN64448.1"/>
    <property type="molecule type" value="Genomic_DNA"/>
</dbReference>
<reference evidence="2" key="3">
    <citation type="submission" date="2006-01" db="EMBL/GenBank/DDBJ databases">
        <title>Oryza sativa chromosome 3 BAC OSJNBa0057E11 genomic sequence.</title>
        <authorList>
            <person name="Buell C.R."/>
            <person name="Yuan Q."/>
            <person name="Ouyang S."/>
            <person name="Liu J."/>
            <person name="Gansberger K."/>
            <person name="Jones K.M."/>
            <person name="Overton II L.L."/>
            <person name="Tsitrin T."/>
            <person name="Kim M.M."/>
            <person name="Bera J.J."/>
            <person name="Jin S.S."/>
            <person name="Fadrosh D.W."/>
            <person name="Tallon L.J."/>
            <person name="Koo H."/>
            <person name="Zismann V."/>
            <person name="Hsiao J."/>
            <person name="Blunt S."/>
            <person name="Vanaken S.S."/>
            <person name="Riedmuller S.B."/>
            <person name="Utterback T.T."/>
            <person name="Feldblyum T.V."/>
            <person name="Yang Q.Q."/>
            <person name="Haas B.J."/>
            <person name="Suh B.B."/>
            <person name="Peterson J.J."/>
            <person name="Quackenbush J."/>
            <person name="White O."/>
            <person name="Salzberg S.L."/>
            <person name="Fraser C.M."/>
        </authorList>
    </citation>
    <scope>NUCLEOTIDE SEQUENCE</scope>
</reference>
<protein>
    <submittedName>
        <fullName evidence="1">Uncharacterized protein</fullName>
    </submittedName>
</protein>